<comment type="caution">
    <text evidence="1">The sequence shown here is derived from an EMBL/GenBank/DDBJ whole genome shotgun (WGS) entry which is preliminary data.</text>
</comment>
<gene>
    <name evidence="1" type="ORF">CARN4_0570</name>
</gene>
<dbReference type="PANTHER" id="PTHR40266">
    <property type="entry name" value="TOXIN HIGB-1"/>
    <property type="match status" value="1"/>
</dbReference>
<protein>
    <submittedName>
        <fullName evidence="1">Plasmid maintenance system killer</fullName>
    </submittedName>
</protein>
<evidence type="ECO:0000313" key="1">
    <source>
        <dbReference type="EMBL" id="CBI01217.1"/>
    </source>
</evidence>
<dbReference type="InterPro" id="IPR035093">
    <property type="entry name" value="RelE/ParE_toxin_dom_sf"/>
</dbReference>
<dbReference type="PANTHER" id="PTHR40266:SF2">
    <property type="entry name" value="TOXIN HIGB-1"/>
    <property type="match status" value="1"/>
</dbReference>
<organism evidence="1">
    <name type="scientific">mine drainage metagenome</name>
    <dbReference type="NCBI Taxonomy" id="410659"/>
    <lineage>
        <taxon>unclassified sequences</taxon>
        <taxon>metagenomes</taxon>
        <taxon>ecological metagenomes</taxon>
    </lineage>
</organism>
<proteinExistence type="predicted"/>
<reference evidence="1" key="1">
    <citation type="submission" date="2009-10" db="EMBL/GenBank/DDBJ databases">
        <title>Diversity of trophic interactions inside an arsenic-rich microbial ecosystem.</title>
        <authorList>
            <person name="Bertin P.N."/>
            <person name="Heinrich-Salmeron A."/>
            <person name="Pelletier E."/>
            <person name="Goulhen-Chollet F."/>
            <person name="Arsene-Ploetze F."/>
            <person name="Gallien S."/>
            <person name="Calteau A."/>
            <person name="Vallenet D."/>
            <person name="Casiot C."/>
            <person name="Chane-Woon-Ming B."/>
            <person name="Giloteaux L."/>
            <person name="Barakat M."/>
            <person name="Bonnefoy V."/>
            <person name="Bruneel O."/>
            <person name="Chandler M."/>
            <person name="Cleiss J."/>
            <person name="Duran R."/>
            <person name="Elbaz-Poulichet F."/>
            <person name="Fonknechten N."/>
            <person name="Lauga B."/>
            <person name="Mornico D."/>
            <person name="Ortet P."/>
            <person name="Schaeffer C."/>
            <person name="Siguier P."/>
            <person name="Alexander Thil Smith A."/>
            <person name="Van Dorsselaer A."/>
            <person name="Weissenbach J."/>
            <person name="Medigue C."/>
            <person name="Le Paslier D."/>
        </authorList>
    </citation>
    <scope>NUCLEOTIDE SEQUENCE</scope>
</reference>
<dbReference type="InterPro" id="IPR007711">
    <property type="entry name" value="HigB-1"/>
</dbReference>
<dbReference type="SUPFAM" id="SSF143011">
    <property type="entry name" value="RelE-like"/>
    <property type="match status" value="1"/>
</dbReference>
<accession>E6Q207</accession>
<dbReference type="AlphaFoldDB" id="E6Q207"/>
<sequence>MKIGDRGTLDIFLGRTSAEARRALPTELHEKAARLLDRLKAAGAPSDLRTPRGNRLEKLLGDRTEQYSIRINDRYRICFVWENHEAIEIVITDYH</sequence>
<dbReference type="Pfam" id="PF05015">
    <property type="entry name" value="HigB-like_toxin"/>
    <property type="match status" value="1"/>
</dbReference>
<name>E6Q207_9ZZZZ</name>
<dbReference type="Gene3D" id="3.30.2310.20">
    <property type="entry name" value="RelE-like"/>
    <property type="match status" value="1"/>
</dbReference>
<dbReference type="EMBL" id="CABO01000015">
    <property type="protein sequence ID" value="CBI01217.1"/>
    <property type="molecule type" value="Genomic_DNA"/>
</dbReference>